<dbReference type="EMBL" id="CP065938">
    <property type="protein sequence ID" value="UWX05046.1"/>
    <property type="molecule type" value="Genomic_DNA"/>
</dbReference>
<gene>
    <name evidence="4 6" type="primary">tgt</name>
    <name evidence="6" type="ORF">JBF11_06065</name>
</gene>
<evidence type="ECO:0000256" key="2">
    <source>
        <dbReference type="ARBA" id="ARBA00022679"/>
    </source>
</evidence>
<comment type="catalytic activity">
    <reaction evidence="4">
        <text>7-aminomethyl-7-carbaguanine + guanosine(34) in tRNA = 7-aminomethyl-7-carbaguanosine(34) in tRNA + guanine</text>
        <dbReference type="Rhea" id="RHEA:24104"/>
        <dbReference type="Rhea" id="RHEA-COMP:10341"/>
        <dbReference type="Rhea" id="RHEA-COMP:10342"/>
        <dbReference type="ChEBI" id="CHEBI:16235"/>
        <dbReference type="ChEBI" id="CHEBI:58703"/>
        <dbReference type="ChEBI" id="CHEBI:74269"/>
        <dbReference type="ChEBI" id="CHEBI:82833"/>
        <dbReference type="EC" id="2.4.2.29"/>
    </reaction>
</comment>
<dbReference type="InterPro" id="IPR050076">
    <property type="entry name" value="ArchSynthase1/Queuine_TRR"/>
</dbReference>
<dbReference type="GO" id="GO:0016757">
    <property type="term" value="F:glycosyltransferase activity"/>
    <property type="evidence" value="ECO:0007669"/>
    <property type="project" value="UniProtKB-KW"/>
</dbReference>
<feature type="binding site" evidence="4">
    <location>
        <position position="354"/>
    </location>
    <ligand>
        <name>Zn(2+)</name>
        <dbReference type="ChEBI" id="CHEBI:29105"/>
    </ligand>
</feature>
<evidence type="ECO:0000259" key="5">
    <source>
        <dbReference type="Pfam" id="PF01702"/>
    </source>
</evidence>
<keyword evidence="1 4" id="KW-0328">Glycosyltransferase</keyword>
<evidence type="ECO:0000256" key="3">
    <source>
        <dbReference type="ARBA" id="ARBA00022694"/>
    </source>
</evidence>
<feature type="domain" description="tRNA-guanine(15) transglycosylase-like" evidence="5">
    <location>
        <begin position="17"/>
        <end position="387"/>
    </location>
</feature>
<feature type="region of interest" description="RNA binding" evidence="4">
    <location>
        <begin position="266"/>
        <end position="272"/>
    </location>
</feature>
<feature type="binding site" evidence="4">
    <location>
        <position position="328"/>
    </location>
    <ligand>
        <name>Zn(2+)</name>
        <dbReference type="ChEBI" id="CHEBI:29105"/>
    </ligand>
</feature>
<accession>A0ABY5Y0I7</accession>
<name>A0ABY5Y0I7_9BACT</name>
<dbReference type="SUPFAM" id="SSF51713">
    <property type="entry name" value="tRNA-guanine transglycosylase"/>
    <property type="match status" value="1"/>
</dbReference>
<keyword evidence="7" id="KW-1185">Reference proteome</keyword>
<comment type="cofactor">
    <cofactor evidence="4">
        <name>Zn(2+)</name>
        <dbReference type="ChEBI" id="CHEBI:29105"/>
    </cofactor>
    <text evidence="4">Binds 1 zinc ion per subunit.</text>
</comment>
<feature type="active site" description="Nucleophile" evidence="4">
    <location>
        <position position="285"/>
    </location>
</feature>
<dbReference type="InterPro" id="IPR036511">
    <property type="entry name" value="TGT-like_sf"/>
</dbReference>
<feature type="active site" description="Proton acceptor" evidence="4">
    <location>
        <position position="95"/>
    </location>
</feature>
<keyword evidence="3 4" id="KW-0819">tRNA processing</keyword>
<dbReference type="InterPro" id="IPR002616">
    <property type="entry name" value="tRNA_ribo_trans-like"/>
</dbReference>
<evidence type="ECO:0000313" key="6">
    <source>
        <dbReference type="EMBL" id="UWX05046.1"/>
    </source>
</evidence>
<organism evidence="6 7">
    <name type="scientific">Taurinivorans muris</name>
    <dbReference type="NCBI Taxonomy" id="2787751"/>
    <lineage>
        <taxon>Bacteria</taxon>
        <taxon>Pseudomonadati</taxon>
        <taxon>Thermodesulfobacteriota</taxon>
        <taxon>Desulfovibrionia</taxon>
        <taxon>Desulfovibrionales</taxon>
        <taxon>Desulfovibrionaceae</taxon>
        <taxon>Taurinivorans</taxon>
    </lineage>
</organism>
<sequence>MDRSLIGNFTLQAVDNNARAGLLHTVHGVIETPIFMPVGTVGSVKAIAPDDLNALGAQIILGNTYHLYLRPNDELIARRGGLHKFIAWDKPILTDSGGFQVFSLSSLRKMTDEYVEFRSHLDGSKHIFSPEKVISIQRNLNSDIMMQLDECIGYGAPEKEALKAVQRSAAWAKRCRDAYPPHLVNEIPQSENAVGENSRGNLLFGIVQGETYPELREMSAKALMDIGMEGYAIGGLAVGEPKHKMVKIIAQLNPLLPRTKPRYLMGVGTPLDILYGIENGVDMFDCVLPTRNARNGTLYTYNGKINIKRKEFAEDESPLDEHCDCYTCRTFSKAYLRHLYASQEILSFRLNSLHNLTFFLNLVRNARKAIFEGKYKEYKAHFEKAYADENEKFLIEDE</sequence>
<comment type="similarity">
    <text evidence="4">Belongs to the queuine tRNA-ribosyltransferase family.</text>
</comment>
<protein>
    <recommendedName>
        <fullName evidence="4">Queuine tRNA-ribosyltransferase</fullName>
        <ecNumber evidence="4">2.4.2.29</ecNumber>
    </recommendedName>
    <alternativeName>
        <fullName evidence="4">Guanine insertion enzyme</fullName>
    </alternativeName>
    <alternativeName>
        <fullName evidence="4">tRNA-guanine transglycosylase</fullName>
    </alternativeName>
</protein>
<feature type="binding site" evidence="4">
    <location>
        <position position="323"/>
    </location>
    <ligand>
        <name>Zn(2+)</name>
        <dbReference type="ChEBI" id="CHEBI:29105"/>
    </ligand>
</feature>
<comment type="pathway">
    <text evidence="4">tRNA modification; tRNA-queuosine biosynthesis.</text>
</comment>
<evidence type="ECO:0000256" key="1">
    <source>
        <dbReference type="ARBA" id="ARBA00022676"/>
    </source>
</evidence>
<evidence type="ECO:0000256" key="4">
    <source>
        <dbReference type="HAMAP-Rule" id="MF_00168"/>
    </source>
</evidence>
<dbReference type="HAMAP" id="MF_00168">
    <property type="entry name" value="Q_tRNA_Tgt"/>
    <property type="match status" value="1"/>
</dbReference>
<evidence type="ECO:0000313" key="7">
    <source>
        <dbReference type="Proteomes" id="UP001058120"/>
    </source>
</evidence>
<feature type="binding site" evidence="4">
    <location>
        <position position="325"/>
    </location>
    <ligand>
        <name>Zn(2+)</name>
        <dbReference type="ChEBI" id="CHEBI:29105"/>
    </ligand>
</feature>
<dbReference type="PANTHER" id="PTHR46499:SF1">
    <property type="entry name" value="QUEUINE TRNA-RIBOSYLTRANSFERASE"/>
    <property type="match status" value="1"/>
</dbReference>
<keyword evidence="4" id="KW-0862">Zinc</keyword>
<dbReference type="Proteomes" id="UP001058120">
    <property type="component" value="Chromosome"/>
</dbReference>
<dbReference type="InterPro" id="IPR004803">
    <property type="entry name" value="TGT"/>
</dbReference>
<proteinExistence type="inferred from homology"/>
<comment type="function">
    <text evidence="4">Catalyzes the base-exchange of a guanine (G) residue with the queuine precursor 7-aminomethyl-7-deazaguanine (PreQ1) at position 34 (anticodon wobble position) in tRNAs with GU(N) anticodons (tRNA-Asp, -Asn, -His and -Tyr). Catalysis occurs through a double-displacement mechanism. The nucleophile active site attacks the C1' of nucleotide 34 to detach the guanine base from the RNA, forming a covalent enzyme-RNA intermediate. The proton acceptor active site deprotonates the incoming PreQ1, allowing a nucleophilic attack on the C1' of the ribose to form the product. After dissociation, two additional enzymatic reactions on the tRNA convert PreQ1 to queuine (Q), resulting in the hypermodified nucleoside queuosine (7-(((4,5-cis-dihydroxy-2-cyclopenten-1-yl)amino)methyl)-7-deazaguanosine).</text>
</comment>
<feature type="binding site" evidence="4">
    <location>
        <position position="149"/>
    </location>
    <ligand>
        <name>substrate</name>
    </ligand>
</feature>
<keyword evidence="4" id="KW-0479">Metal-binding</keyword>
<dbReference type="NCBIfam" id="TIGR00449">
    <property type="entry name" value="tgt_general"/>
    <property type="match status" value="1"/>
</dbReference>
<keyword evidence="4" id="KW-0671">Queuosine biosynthesis</keyword>
<reference evidence="6" key="1">
    <citation type="submission" date="2020-12" db="EMBL/GenBank/DDBJ databases">
        <title>Taurinivorans muris gen. nov., sp. nov., fundamental and realized metabolic niche of a ubiquitous sulfidogenic bacterium in the murine intestine.</title>
        <authorList>
            <person name="Ye H."/>
            <person name="Hanson B.T."/>
            <person name="Loy A."/>
        </authorList>
    </citation>
    <scope>NUCLEOTIDE SEQUENCE</scope>
    <source>
        <strain evidence="6">LT0009</strain>
    </source>
</reference>
<feature type="binding site" evidence="4">
    <location>
        <position position="235"/>
    </location>
    <ligand>
        <name>substrate</name>
    </ligand>
</feature>
<dbReference type="RefSeq" id="WP_334314604.1">
    <property type="nucleotide sequence ID" value="NZ_CP065938.1"/>
</dbReference>
<dbReference type="EC" id="2.4.2.29" evidence="4"/>
<dbReference type="NCBIfam" id="TIGR00430">
    <property type="entry name" value="Q_tRNA_tgt"/>
    <property type="match status" value="1"/>
</dbReference>
<keyword evidence="2 4" id="KW-0808">Transferase</keyword>
<dbReference type="Pfam" id="PF01702">
    <property type="entry name" value="TGT"/>
    <property type="match status" value="1"/>
</dbReference>
<comment type="subunit">
    <text evidence="4">Homodimer. Within each dimer, one monomer is responsible for RNA recognition and catalysis, while the other monomer binds to the replacement base PreQ1.</text>
</comment>
<feature type="binding site" evidence="4">
    <location>
        <begin position="95"/>
        <end position="99"/>
    </location>
    <ligand>
        <name>substrate</name>
    </ligand>
</feature>
<dbReference type="Gene3D" id="3.20.20.105">
    <property type="entry name" value="Queuine tRNA-ribosyltransferase-like"/>
    <property type="match status" value="1"/>
</dbReference>
<feature type="region of interest" description="RNA binding; important for wobble base 34 recognition" evidence="4">
    <location>
        <begin position="290"/>
        <end position="294"/>
    </location>
</feature>
<feature type="binding site" evidence="4">
    <location>
        <position position="208"/>
    </location>
    <ligand>
        <name>substrate</name>
    </ligand>
</feature>
<dbReference type="PANTHER" id="PTHR46499">
    <property type="entry name" value="QUEUINE TRNA-RIBOSYLTRANSFERASE"/>
    <property type="match status" value="1"/>
</dbReference>